<name>A0AA86PE75_9EUKA</name>
<comment type="caution">
    <text evidence="1">The sequence shown here is derived from an EMBL/GenBank/DDBJ whole genome shotgun (WGS) entry which is preliminary data.</text>
</comment>
<dbReference type="Proteomes" id="UP001642409">
    <property type="component" value="Unassembled WGS sequence"/>
</dbReference>
<accession>A0AA86PE75</accession>
<dbReference type="AlphaFoldDB" id="A0AA86PE75"/>
<evidence type="ECO:0000313" key="3">
    <source>
        <dbReference type="Proteomes" id="UP001642409"/>
    </source>
</evidence>
<evidence type="ECO:0000313" key="1">
    <source>
        <dbReference type="EMBL" id="CAI9936922.1"/>
    </source>
</evidence>
<reference evidence="2 3" key="2">
    <citation type="submission" date="2024-07" db="EMBL/GenBank/DDBJ databases">
        <authorList>
            <person name="Akdeniz Z."/>
        </authorList>
    </citation>
    <scope>NUCLEOTIDE SEQUENCE [LARGE SCALE GENOMIC DNA]</scope>
</reference>
<dbReference type="EMBL" id="CAXDID020000098">
    <property type="protein sequence ID" value="CAL6025405.1"/>
    <property type="molecule type" value="Genomic_DNA"/>
</dbReference>
<dbReference type="EMBL" id="CATOUU010000642">
    <property type="protein sequence ID" value="CAI9936922.1"/>
    <property type="molecule type" value="Genomic_DNA"/>
</dbReference>
<gene>
    <name evidence="1" type="ORF">HINF_LOCUS24567</name>
    <name evidence="2" type="ORF">HINF_LOCUS30243</name>
</gene>
<sequence length="123" mass="14381">MSILIFKATEVFRKIQYIQLQNHLIVYENYKCVVIKHNHYTNATLDTNNKTLSDVLQTLMLQHLTKLQDLNILGNNIVYIPSSETEKSFSMIENYSPVIRCMQQFEFHEQISHSSCTAYSFKG</sequence>
<evidence type="ECO:0000313" key="2">
    <source>
        <dbReference type="EMBL" id="CAL6025405.1"/>
    </source>
</evidence>
<proteinExistence type="predicted"/>
<reference evidence="1" key="1">
    <citation type="submission" date="2023-06" db="EMBL/GenBank/DDBJ databases">
        <authorList>
            <person name="Kurt Z."/>
        </authorList>
    </citation>
    <scope>NUCLEOTIDE SEQUENCE</scope>
</reference>
<keyword evidence="3" id="KW-1185">Reference proteome</keyword>
<protein>
    <submittedName>
        <fullName evidence="2">Hypothetical_protein</fullName>
    </submittedName>
</protein>
<organism evidence="1">
    <name type="scientific">Hexamita inflata</name>
    <dbReference type="NCBI Taxonomy" id="28002"/>
    <lineage>
        <taxon>Eukaryota</taxon>
        <taxon>Metamonada</taxon>
        <taxon>Diplomonadida</taxon>
        <taxon>Hexamitidae</taxon>
        <taxon>Hexamitinae</taxon>
        <taxon>Hexamita</taxon>
    </lineage>
</organism>